<dbReference type="GO" id="GO:0019901">
    <property type="term" value="F:protein kinase binding"/>
    <property type="evidence" value="ECO:0007669"/>
    <property type="project" value="TreeGrafter"/>
</dbReference>
<keyword evidence="2" id="KW-1185">Reference proteome</keyword>
<reference evidence="3" key="1">
    <citation type="submission" date="2025-08" db="UniProtKB">
        <authorList>
            <consortium name="RefSeq"/>
        </authorList>
    </citation>
    <scope>IDENTIFICATION</scope>
</reference>
<organism evidence="2 3">
    <name type="scientific">Acanthaster planci</name>
    <name type="common">Crown-of-thorns starfish</name>
    <dbReference type="NCBI Taxonomy" id="133434"/>
    <lineage>
        <taxon>Eukaryota</taxon>
        <taxon>Metazoa</taxon>
        <taxon>Echinodermata</taxon>
        <taxon>Eleutherozoa</taxon>
        <taxon>Asterozoa</taxon>
        <taxon>Asteroidea</taxon>
        <taxon>Valvatacea</taxon>
        <taxon>Valvatida</taxon>
        <taxon>Acanthasteridae</taxon>
        <taxon>Acanthaster</taxon>
    </lineage>
</organism>
<dbReference type="PANTHER" id="PTHR13507:SF0">
    <property type="entry name" value="PRKR-INTERACTING PROTEIN 1"/>
    <property type="match status" value="1"/>
</dbReference>
<feature type="compositionally biased region" description="Basic and acidic residues" evidence="1">
    <location>
        <begin position="33"/>
        <end position="57"/>
    </location>
</feature>
<dbReference type="GO" id="GO:0003725">
    <property type="term" value="F:double-stranded RNA binding"/>
    <property type="evidence" value="ECO:0007669"/>
    <property type="project" value="InterPro"/>
</dbReference>
<protein>
    <submittedName>
        <fullName evidence="3">PRKR-interacting protein 1 homolog</fullName>
    </submittedName>
</protein>
<dbReference type="OrthoDB" id="10067079at2759"/>
<accession>A0A8B7ZM87</accession>
<evidence type="ECO:0000256" key="1">
    <source>
        <dbReference type="SAM" id="MobiDB-lite"/>
    </source>
</evidence>
<proteinExistence type="predicted"/>
<evidence type="ECO:0000313" key="2">
    <source>
        <dbReference type="Proteomes" id="UP000694845"/>
    </source>
</evidence>
<dbReference type="Proteomes" id="UP000694845">
    <property type="component" value="Unplaced"/>
</dbReference>
<dbReference type="GO" id="GO:0004860">
    <property type="term" value="F:protein kinase inhibitor activity"/>
    <property type="evidence" value="ECO:0007669"/>
    <property type="project" value="TreeGrafter"/>
</dbReference>
<dbReference type="Pfam" id="PF06658">
    <property type="entry name" value="DUF1168"/>
    <property type="match status" value="1"/>
</dbReference>
<dbReference type="RefSeq" id="XP_022106005.1">
    <property type="nucleotide sequence ID" value="XM_022250313.1"/>
</dbReference>
<dbReference type="OMA" id="NGDRECC"/>
<feature type="region of interest" description="Disordered" evidence="1">
    <location>
        <begin position="33"/>
        <end position="115"/>
    </location>
</feature>
<name>A0A8B7ZM87_ACAPL</name>
<feature type="compositionally biased region" description="Basic and acidic residues" evidence="1">
    <location>
        <begin position="79"/>
        <end position="104"/>
    </location>
</feature>
<dbReference type="GO" id="GO:0005730">
    <property type="term" value="C:nucleolus"/>
    <property type="evidence" value="ECO:0007669"/>
    <property type="project" value="TreeGrafter"/>
</dbReference>
<dbReference type="InterPro" id="IPR009548">
    <property type="entry name" value="Prkrip1"/>
</dbReference>
<dbReference type="KEGG" id="aplc:110987524"/>
<dbReference type="GeneID" id="110987524"/>
<evidence type="ECO:0000313" key="3">
    <source>
        <dbReference type="RefSeq" id="XP_022106005.1"/>
    </source>
</evidence>
<feature type="compositionally biased region" description="Acidic residues" evidence="1">
    <location>
        <begin position="105"/>
        <end position="115"/>
    </location>
</feature>
<dbReference type="AlphaFoldDB" id="A0A8B7ZM87"/>
<gene>
    <name evidence="3" type="primary">LOC110987524</name>
</gene>
<sequence>MGSSAGAGSGEFHVYRGYRRREYARQMYIQKKAEQEGNEIEFQKKLEENQRKAEERTTKKREKRLKKKQKMLQKKRHGPEKGENNGDRECCDSKTPRSGQKHDKDDDDFGDEDEDDAEKNCFIICGQ</sequence>
<feature type="compositionally biased region" description="Basic residues" evidence="1">
    <location>
        <begin position="58"/>
        <end position="78"/>
    </location>
</feature>
<dbReference type="PANTHER" id="PTHR13507">
    <property type="entry name" value="PRKR-INTERACTING PROTEIN 1"/>
    <property type="match status" value="1"/>
</dbReference>